<evidence type="ECO:0000256" key="1">
    <source>
        <dbReference type="SAM" id="MobiDB-lite"/>
    </source>
</evidence>
<proteinExistence type="predicted"/>
<dbReference type="AlphaFoldDB" id="A0ABD0LWB3"/>
<dbReference type="EMBL" id="JACVVK020000020">
    <property type="protein sequence ID" value="KAK7503445.1"/>
    <property type="molecule type" value="Genomic_DNA"/>
</dbReference>
<dbReference type="Proteomes" id="UP001519460">
    <property type="component" value="Unassembled WGS sequence"/>
</dbReference>
<feature type="non-terminal residue" evidence="2">
    <location>
        <position position="177"/>
    </location>
</feature>
<keyword evidence="3" id="KW-1185">Reference proteome</keyword>
<comment type="caution">
    <text evidence="2">The sequence shown here is derived from an EMBL/GenBank/DDBJ whole genome shotgun (WGS) entry which is preliminary data.</text>
</comment>
<accession>A0ABD0LWB3</accession>
<name>A0ABD0LWB3_9CAEN</name>
<evidence type="ECO:0000313" key="3">
    <source>
        <dbReference type="Proteomes" id="UP001519460"/>
    </source>
</evidence>
<gene>
    <name evidence="2" type="ORF">BaRGS_00005366</name>
</gene>
<reference evidence="2 3" key="1">
    <citation type="journal article" date="2023" name="Sci. Data">
        <title>Genome assembly of the Korean intertidal mud-creeper Batillaria attramentaria.</title>
        <authorList>
            <person name="Patra A.K."/>
            <person name="Ho P.T."/>
            <person name="Jun S."/>
            <person name="Lee S.J."/>
            <person name="Kim Y."/>
            <person name="Won Y.J."/>
        </authorList>
    </citation>
    <scope>NUCLEOTIDE SEQUENCE [LARGE SCALE GENOMIC DNA]</scope>
    <source>
        <strain evidence="2">Wonlab-2016</strain>
    </source>
</reference>
<feature type="region of interest" description="Disordered" evidence="1">
    <location>
        <begin position="119"/>
        <end position="138"/>
    </location>
</feature>
<evidence type="ECO:0000313" key="2">
    <source>
        <dbReference type="EMBL" id="KAK7503445.1"/>
    </source>
</evidence>
<organism evidence="2 3">
    <name type="scientific">Batillaria attramentaria</name>
    <dbReference type="NCBI Taxonomy" id="370345"/>
    <lineage>
        <taxon>Eukaryota</taxon>
        <taxon>Metazoa</taxon>
        <taxon>Spiralia</taxon>
        <taxon>Lophotrochozoa</taxon>
        <taxon>Mollusca</taxon>
        <taxon>Gastropoda</taxon>
        <taxon>Caenogastropoda</taxon>
        <taxon>Sorbeoconcha</taxon>
        <taxon>Cerithioidea</taxon>
        <taxon>Batillariidae</taxon>
        <taxon>Batillaria</taxon>
    </lineage>
</organism>
<sequence length="177" mass="21025">MSKPTKGRVKRARFTHQTRILERRDPEILDHLPDPIQTHAAALSSKKMNFQAICTEIPRSHKCHIPDKFGEENRHPSAHLLYLRLKRMDYRVHRRVGNRGNPEWRWGCLHQIQRRRGTHPNINHPMHSQMSKPARGRFKRSSFIRQSRMPERRGPELLDHLPEPIQTRAAALSWRKK</sequence>
<protein>
    <submittedName>
        <fullName evidence="2">Uncharacterized protein</fullName>
    </submittedName>
</protein>